<keyword evidence="2" id="KW-1185">Reference proteome</keyword>
<dbReference type="AlphaFoldDB" id="A0A2K8T3V2"/>
<gene>
    <name evidence="1" type="ORF">COO91_08507</name>
</gene>
<proteinExistence type="predicted"/>
<evidence type="ECO:0000313" key="2">
    <source>
        <dbReference type="Proteomes" id="UP000232003"/>
    </source>
</evidence>
<accession>A0A2K8T3V2</accession>
<name>A0A2K8T3V2_9NOSO</name>
<protein>
    <submittedName>
        <fullName evidence="1">Uncharacterized protein</fullName>
    </submittedName>
</protein>
<sequence length="38" mass="4379">MLLCRYGKGRQGYADGKFLELQFYVLSVYVIATHIVLL</sequence>
<evidence type="ECO:0000313" key="1">
    <source>
        <dbReference type="EMBL" id="AUB42382.1"/>
    </source>
</evidence>
<dbReference type="Proteomes" id="UP000232003">
    <property type="component" value="Chromosome"/>
</dbReference>
<organism evidence="1 2">
    <name type="scientific">Nostoc flagelliforme CCNUN1</name>
    <dbReference type="NCBI Taxonomy" id="2038116"/>
    <lineage>
        <taxon>Bacteria</taxon>
        <taxon>Bacillati</taxon>
        <taxon>Cyanobacteriota</taxon>
        <taxon>Cyanophyceae</taxon>
        <taxon>Nostocales</taxon>
        <taxon>Nostocaceae</taxon>
        <taxon>Nostoc</taxon>
    </lineage>
</organism>
<dbReference type="EMBL" id="CP024785">
    <property type="protein sequence ID" value="AUB42382.1"/>
    <property type="molecule type" value="Genomic_DNA"/>
</dbReference>
<dbReference type="KEGG" id="nfl:COO91_08507"/>
<reference evidence="1 2" key="1">
    <citation type="submission" date="2017-11" db="EMBL/GenBank/DDBJ databases">
        <title>Complete genome of a free-living desiccation-tolerant cyanobacterium and its photosynthetic adaptation to extreme terrestrial habitat.</title>
        <authorList>
            <person name="Shang J."/>
        </authorList>
    </citation>
    <scope>NUCLEOTIDE SEQUENCE [LARGE SCALE GENOMIC DNA]</scope>
    <source>
        <strain evidence="1 2">CCNUN1</strain>
    </source>
</reference>